<protein>
    <recommendedName>
        <fullName evidence="4">RloB-like protein</fullName>
    </recommendedName>
</protein>
<organism evidence="2 3">
    <name type="scientific">Echinicola vietnamensis (strain DSM 17526 / LMG 23754 / KMM 6221)</name>
    <dbReference type="NCBI Taxonomy" id="926556"/>
    <lineage>
        <taxon>Bacteria</taxon>
        <taxon>Pseudomonadati</taxon>
        <taxon>Bacteroidota</taxon>
        <taxon>Cytophagia</taxon>
        <taxon>Cytophagales</taxon>
        <taxon>Cyclobacteriaceae</taxon>
        <taxon>Echinicola</taxon>
    </lineage>
</organism>
<name>L0FVG1_ECHVK</name>
<proteinExistence type="predicted"/>
<dbReference type="eggNOG" id="ENOG5032SNM">
    <property type="taxonomic scope" value="Bacteria"/>
</dbReference>
<evidence type="ECO:0008006" key="4">
    <source>
        <dbReference type="Google" id="ProtNLM"/>
    </source>
</evidence>
<dbReference type="Pfam" id="PF13707">
    <property type="entry name" value="RloB"/>
    <property type="match status" value="1"/>
</dbReference>
<accession>L0FVG1</accession>
<gene>
    <name evidence="2" type="ordered locus">Echvi_0466</name>
</gene>
<dbReference type="RefSeq" id="WP_015264318.1">
    <property type="nucleotide sequence ID" value="NC_019904.1"/>
</dbReference>
<reference evidence="3" key="1">
    <citation type="submission" date="2012-02" db="EMBL/GenBank/DDBJ databases">
        <title>The complete genome of Echinicola vietnamensis DSM 17526.</title>
        <authorList>
            <person name="Lucas S."/>
            <person name="Copeland A."/>
            <person name="Lapidus A."/>
            <person name="Glavina del Rio T."/>
            <person name="Dalin E."/>
            <person name="Tice H."/>
            <person name="Bruce D."/>
            <person name="Goodwin L."/>
            <person name="Pitluck S."/>
            <person name="Peters L."/>
            <person name="Ovchinnikova G."/>
            <person name="Teshima H."/>
            <person name="Kyrpides N."/>
            <person name="Mavromatis K."/>
            <person name="Ivanova N."/>
            <person name="Brettin T."/>
            <person name="Detter J.C."/>
            <person name="Han C."/>
            <person name="Larimer F."/>
            <person name="Land M."/>
            <person name="Hauser L."/>
            <person name="Markowitz V."/>
            <person name="Cheng J.-F."/>
            <person name="Hugenholtz P."/>
            <person name="Woyke T."/>
            <person name="Wu D."/>
            <person name="Brambilla E."/>
            <person name="Klenk H.-P."/>
            <person name="Eisen J.A."/>
        </authorList>
    </citation>
    <scope>NUCLEOTIDE SEQUENCE [LARGE SCALE GENOMIC DNA]</scope>
    <source>
        <strain evidence="3">DSM 17526 / LMG 23754 / KMM 6221</strain>
    </source>
</reference>
<dbReference type="Proteomes" id="UP000010796">
    <property type="component" value="Chromosome"/>
</dbReference>
<evidence type="ECO:0000313" key="3">
    <source>
        <dbReference type="Proteomes" id="UP000010796"/>
    </source>
</evidence>
<dbReference type="AlphaFoldDB" id="L0FVG1"/>
<sequence>MKMKNKKAEQIAAKEKHREQLKKNRRKEPTLERPEPQKDKKPTILIVCEGKNTEPSYFRKFKLSTITVEAIGEGYNTISLVERAGQLAQNKDYDQIWCVFDKDDFPVSDFNNAIAIAEAQNFKVAYSNQAFEYWIILHLEDHQGGGMHRDDYDEKINALLKPFGVSYDGKGSKIITEEIFEILDGIDEKVNKDRAEIAIARATRNLDNHDPGNPAMAESCTTIFKLVEELRKHI</sequence>
<dbReference type="InterPro" id="IPR025591">
    <property type="entry name" value="RloB"/>
</dbReference>
<keyword evidence="3" id="KW-1185">Reference proteome</keyword>
<evidence type="ECO:0000313" key="2">
    <source>
        <dbReference type="EMBL" id="AGA76751.1"/>
    </source>
</evidence>
<dbReference type="KEGG" id="evi:Echvi_0466"/>
<dbReference type="STRING" id="926556.Echvi_0466"/>
<dbReference type="HOGENOM" id="CLU_090993_1_0_10"/>
<dbReference type="EMBL" id="CP003346">
    <property type="protein sequence ID" value="AGA76751.1"/>
    <property type="molecule type" value="Genomic_DNA"/>
</dbReference>
<evidence type="ECO:0000256" key="1">
    <source>
        <dbReference type="SAM" id="MobiDB-lite"/>
    </source>
</evidence>
<dbReference type="PATRIC" id="fig|926556.3.peg.465"/>
<feature type="region of interest" description="Disordered" evidence="1">
    <location>
        <begin position="1"/>
        <end position="39"/>
    </location>
</feature>
<dbReference type="OrthoDB" id="9796523at2"/>